<keyword evidence="3" id="KW-0862">Zinc</keyword>
<feature type="non-terminal residue" evidence="6">
    <location>
        <position position="84"/>
    </location>
</feature>
<dbReference type="Pfam" id="PF13639">
    <property type="entry name" value="zf-RING_2"/>
    <property type="match status" value="1"/>
</dbReference>
<feature type="non-terminal residue" evidence="6">
    <location>
        <position position="1"/>
    </location>
</feature>
<dbReference type="GO" id="GO:0008270">
    <property type="term" value="F:zinc ion binding"/>
    <property type="evidence" value="ECO:0007669"/>
    <property type="project" value="UniProtKB-KW"/>
</dbReference>
<reference evidence="7" key="1">
    <citation type="submission" date="2022-10" db="EMBL/GenBank/DDBJ databases">
        <title>Genome assembly of Pristionchus species.</title>
        <authorList>
            <person name="Yoshida K."/>
            <person name="Sommer R.J."/>
        </authorList>
    </citation>
    <scope>NUCLEOTIDE SEQUENCE [LARGE SCALE GENOMIC DNA]</scope>
    <source>
        <strain evidence="7">RS5460</strain>
    </source>
</reference>
<protein>
    <recommendedName>
        <fullName evidence="5">RING-type domain-containing protein</fullName>
    </recommendedName>
</protein>
<dbReference type="PANTHER" id="PTHR45969:SF69">
    <property type="entry name" value="FINGER DOMAIN PROTEIN, PUTATIVE (AFU_ORTHOLOGUE AFUA_3G12190)-RELATED"/>
    <property type="match status" value="1"/>
</dbReference>
<dbReference type="AlphaFoldDB" id="A0AAN5DEL3"/>
<organism evidence="6 7">
    <name type="scientific">Pristionchus mayeri</name>
    <dbReference type="NCBI Taxonomy" id="1317129"/>
    <lineage>
        <taxon>Eukaryota</taxon>
        <taxon>Metazoa</taxon>
        <taxon>Ecdysozoa</taxon>
        <taxon>Nematoda</taxon>
        <taxon>Chromadorea</taxon>
        <taxon>Rhabditida</taxon>
        <taxon>Rhabditina</taxon>
        <taxon>Diplogasteromorpha</taxon>
        <taxon>Diplogasteroidea</taxon>
        <taxon>Neodiplogasteridae</taxon>
        <taxon>Pristionchus</taxon>
    </lineage>
</organism>
<keyword evidence="2 4" id="KW-0863">Zinc-finger</keyword>
<evidence type="ECO:0000313" key="6">
    <source>
        <dbReference type="EMBL" id="GMR60429.1"/>
    </source>
</evidence>
<dbReference type="PROSITE" id="PS50089">
    <property type="entry name" value="ZF_RING_2"/>
    <property type="match status" value="1"/>
</dbReference>
<keyword evidence="1" id="KW-0479">Metal-binding</keyword>
<dbReference type="InterPro" id="IPR001841">
    <property type="entry name" value="Znf_RING"/>
</dbReference>
<evidence type="ECO:0000256" key="2">
    <source>
        <dbReference type="ARBA" id="ARBA00022771"/>
    </source>
</evidence>
<accession>A0AAN5DEL3</accession>
<evidence type="ECO:0000313" key="7">
    <source>
        <dbReference type="Proteomes" id="UP001328107"/>
    </source>
</evidence>
<dbReference type="SUPFAM" id="SSF57850">
    <property type="entry name" value="RING/U-box"/>
    <property type="match status" value="1"/>
</dbReference>
<dbReference type="Gene3D" id="3.30.40.10">
    <property type="entry name" value="Zinc/RING finger domain, C3HC4 (zinc finger)"/>
    <property type="match status" value="1"/>
</dbReference>
<dbReference type="GO" id="GO:0016567">
    <property type="term" value="P:protein ubiquitination"/>
    <property type="evidence" value="ECO:0007669"/>
    <property type="project" value="TreeGrafter"/>
</dbReference>
<dbReference type="InterPro" id="IPR013083">
    <property type="entry name" value="Znf_RING/FYVE/PHD"/>
</dbReference>
<sequence length="84" mass="9936">QKSSKFSLFCLPFSKMKHKKVADECGDICPICMENYNSTKNMSRTVSKCHHIFHRKCLSQWERTCTEQKCRRSCPVCRQQLTKM</sequence>
<dbReference type="GO" id="GO:0061630">
    <property type="term" value="F:ubiquitin protein ligase activity"/>
    <property type="evidence" value="ECO:0007669"/>
    <property type="project" value="TreeGrafter"/>
</dbReference>
<gene>
    <name evidence="6" type="ORF">PMAYCL1PPCAC_30624</name>
</gene>
<dbReference type="EMBL" id="BTRK01000006">
    <property type="protein sequence ID" value="GMR60429.1"/>
    <property type="molecule type" value="Genomic_DNA"/>
</dbReference>
<comment type="caution">
    <text evidence="6">The sequence shown here is derived from an EMBL/GenBank/DDBJ whole genome shotgun (WGS) entry which is preliminary data.</text>
</comment>
<evidence type="ECO:0000259" key="5">
    <source>
        <dbReference type="PROSITE" id="PS50089"/>
    </source>
</evidence>
<dbReference type="Proteomes" id="UP001328107">
    <property type="component" value="Unassembled WGS sequence"/>
</dbReference>
<proteinExistence type="predicted"/>
<name>A0AAN5DEL3_9BILA</name>
<evidence type="ECO:0000256" key="1">
    <source>
        <dbReference type="ARBA" id="ARBA00022723"/>
    </source>
</evidence>
<evidence type="ECO:0000256" key="3">
    <source>
        <dbReference type="ARBA" id="ARBA00022833"/>
    </source>
</evidence>
<dbReference type="PANTHER" id="PTHR45969">
    <property type="entry name" value="RING ZINC FINGER PROTEIN-RELATED"/>
    <property type="match status" value="1"/>
</dbReference>
<keyword evidence="7" id="KW-1185">Reference proteome</keyword>
<feature type="domain" description="RING-type" evidence="5">
    <location>
        <begin position="29"/>
        <end position="78"/>
    </location>
</feature>
<evidence type="ECO:0000256" key="4">
    <source>
        <dbReference type="PROSITE-ProRule" id="PRU00175"/>
    </source>
</evidence>
<dbReference type="SMART" id="SM00184">
    <property type="entry name" value="RING"/>
    <property type="match status" value="1"/>
</dbReference>